<feature type="transmembrane region" description="Helical" evidence="10">
    <location>
        <begin position="167"/>
        <end position="190"/>
    </location>
</feature>
<feature type="transmembrane region" description="Helical" evidence="10">
    <location>
        <begin position="196"/>
        <end position="213"/>
    </location>
</feature>
<reference evidence="13 14" key="1">
    <citation type="submission" date="2017-02" db="EMBL/GenBank/DDBJ databases">
        <authorList>
            <person name="Peterson S.W."/>
        </authorList>
    </citation>
    <scope>NUCLEOTIDE SEQUENCE [LARGE SCALE GENOMIC DNA]</scope>
    <source>
        <strain evidence="13 14">CIP104813</strain>
    </source>
</reference>
<dbReference type="AlphaFoldDB" id="A0A1X6X646"/>
<evidence type="ECO:0000256" key="2">
    <source>
        <dbReference type="ARBA" id="ARBA00022448"/>
    </source>
</evidence>
<keyword evidence="14" id="KW-1185">Reference proteome</keyword>
<dbReference type="PANTHER" id="PTHR24221:SF654">
    <property type="entry name" value="ATP-BINDING CASSETTE SUB-FAMILY B MEMBER 6"/>
    <property type="match status" value="1"/>
</dbReference>
<evidence type="ECO:0000256" key="4">
    <source>
        <dbReference type="ARBA" id="ARBA00022692"/>
    </source>
</evidence>
<dbReference type="GO" id="GO:0016887">
    <property type="term" value="F:ATP hydrolysis activity"/>
    <property type="evidence" value="ECO:0007669"/>
    <property type="project" value="InterPro"/>
</dbReference>
<dbReference type="Gene3D" id="1.20.1560.10">
    <property type="entry name" value="ABC transporter type 1, transmembrane domain"/>
    <property type="match status" value="1"/>
</dbReference>
<dbReference type="SUPFAM" id="SSF90123">
    <property type="entry name" value="ABC transporter transmembrane region"/>
    <property type="match status" value="1"/>
</dbReference>
<dbReference type="InterPro" id="IPR039421">
    <property type="entry name" value="Type_1_exporter"/>
</dbReference>
<dbReference type="SMART" id="SM00382">
    <property type="entry name" value="AAA"/>
    <property type="match status" value="1"/>
</dbReference>
<keyword evidence="2" id="KW-0813">Transport</keyword>
<keyword evidence="3" id="KW-1003">Cell membrane</keyword>
<gene>
    <name evidence="13" type="ORF">FM110_10285</name>
</gene>
<sequence length="614" mass="66517">MAEADRRARPEGLGLDVVRLRRVLAQLPWRMGPRIVFLLVAGFVAALLDMAAVVAMLPLTQMLTAGDGSLPASVERFVVPVLGTDDRQRVLLALAVFVAVAFLVKNAAVVAIRWWSIGITTRASNMLQASLLRRYVMAPYASHRQRSKAVILQTVTGSVHQALDSVLLGYITVAVDALTIVLLLATLLVLSPLGSLLALVIFGGSALLIARVLKPWAIRFALVNLENNKDAWRYINPAIEGFRETRVFRREDVFADAFARNRAQYAAVSQPERLLGELPKYLLEIVMIAGIMAVALVLFATQPQALAFSLLAAFAAASIRVIPALNRLVATFNTVRGGRPHLALLVEQIDELDADEARSRSRDERIIPLPRADIVVDRLGFHYPDSTQNVLTDVSVTIARGSTVALVGSSGAGKTTFADILAGLLYATEGSVTVGGLDVAEHPRSWLADVAMVSQKVYLWEATVRDLITFAVPADEVDAALLDDVIDRARLRSFVDGLPEGLDTVIGDSGARVSGGQAQRIGIARALYARPSVLILDEATSALDNETEHEITATIEALHGEITVIVIAHRLSTVKNADEILFFSRGRLQSRGTMARLRATDEEFARLVELGEIG</sequence>
<keyword evidence="5" id="KW-0547">Nucleotide-binding</keyword>
<evidence type="ECO:0000256" key="3">
    <source>
        <dbReference type="ARBA" id="ARBA00022475"/>
    </source>
</evidence>
<dbReference type="Pfam" id="PF00005">
    <property type="entry name" value="ABC_tran"/>
    <property type="match status" value="1"/>
</dbReference>
<dbReference type="GO" id="GO:0034040">
    <property type="term" value="F:ATPase-coupled lipid transmembrane transporter activity"/>
    <property type="evidence" value="ECO:0007669"/>
    <property type="project" value="TreeGrafter"/>
</dbReference>
<evidence type="ECO:0000256" key="5">
    <source>
        <dbReference type="ARBA" id="ARBA00022741"/>
    </source>
</evidence>
<dbReference type="PROSITE" id="PS50929">
    <property type="entry name" value="ABC_TM1F"/>
    <property type="match status" value="1"/>
</dbReference>
<dbReference type="InterPro" id="IPR011527">
    <property type="entry name" value="ABC1_TM_dom"/>
</dbReference>
<keyword evidence="4 10" id="KW-0812">Transmembrane</keyword>
<keyword evidence="8 10" id="KW-0472">Membrane</keyword>
<dbReference type="InterPro" id="IPR003593">
    <property type="entry name" value="AAA+_ATPase"/>
</dbReference>
<protein>
    <submittedName>
        <fullName evidence="13">Methionine ABC transporter ATP-binding protein</fullName>
    </submittedName>
</protein>
<dbReference type="OrthoDB" id="9806127at2"/>
<dbReference type="InterPro" id="IPR036640">
    <property type="entry name" value="ABC1_TM_sf"/>
</dbReference>
<feature type="domain" description="ABC transmembrane type-1" evidence="12">
    <location>
        <begin position="36"/>
        <end position="337"/>
    </location>
</feature>
<dbReference type="GO" id="GO:0005886">
    <property type="term" value="C:plasma membrane"/>
    <property type="evidence" value="ECO:0007669"/>
    <property type="project" value="UniProtKB-SubCell"/>
</dbReference>
<feature type="transmembrane region" description="Helical" evidence="10">
    <location>
        <begin position="90"/>
        <end position="112"/>
    </location>
</feature>
<comment type="subcellular location">
    <subcellularLocation>
        <location evidence="1">Cell membrane</location>
        <topology evidence="1">Multi-pass membrane protein</topology>
    </subcellularLocation>
</comment>
<evidence type="ECO:0000256" key="1">
    <source>
        <dbReference type="ARBA" id="ARBA00004651"/>
    </source>
</evidence>
<dbReference type="SUPFAM" id="SSF52540">
    <property type="entry name" value="P-loop containing nucleoside triphosphate hydrolases"/>
    <property type="match status" value="1"/>
</dbReference>
<comment type="similarity">
    <text evidence="9">Belongs to the ABC transporter superfamily. Lipid exporter (TC 3.A.1.106) family.</text>
</comment>
<evidence type="ECO:0000313" key="14">
    <source>
        <dbReference type="Proteomes" id="UP000195981"/>
    </source>
</evidence>
<dbReference type="PROSITE" id="PS00211">
    <property type="entry name" value="ABC_TRANSPORTER_1"/>
    <property type="match status" value="1"/>
</dbReference>
<evidence type="ECO:0000313" key="13">
    <source>
        <dbReference type="EMBL" id="SLM93704.1"/>
    </source>
</evidence>
<dbReference type="PROSITE" id="PS50893">
    <property type="entry name" value="ABC_TRANSPORTER_2"/>
    <property type="match status" value="1"/>
</dbReference>
<dbReference type="Gene3D" id="3.40.50.300">
    <property type="entry name" value="P-loop containing nucleotide triphosphate hydrolases"/>
    <property type="match status" value="1"/>
</dbReference>
<dbReference type="GO" id="GO:0005524">
    <property type="term" value="F:ATP binding"/>
    <property type="evidence" value="ECO:0007669"/>
    <property type="project" value="UniProtKB-KW"/>
</dbReference>
<evidence type="ECO:0000256" key="8">
    <source>
        <dbReference type="ARBA" id="ARBA00023136"/>
    </source>
</evidence>
<evidence type="ECO:0000256" key="10">
    <source>
        <dbReference type="SAM" id="Phobius"/>
    </source>
</evidence>
<dbReference type="EMBL" id="FWFG01000092">
    <property type="protein sequence ID" value="SLM93704.1"/>
    <property type="molecule type" value="Genomic_DNA"/>
</dbReference>
<dbReference type="RefSeq" id="WP_087104676.1">
    <property type="nucleotide sequence ID" value="NZ_FWFG01000092.1"/>
</dbReference>
<evidence type="ECO:0000256" key="6">
    <source>
        <dbReference type="ARBA" id="ARBA00022840"/>
    </source>
</evidence>
<evidence type="ECO:0000259" key="11">
    <source>
        <dbReference type="PROSITE" id="PS50893"/>
    </source>
</evidence>
<dbReference type="GO" id="GO:0140359">
    <property type="term" value="F:ABC-type transporter activity"/>
    <property type="evidence" value="ECO:0007669"/>
    <property type="project" value="InterPro"/>
</dbReference>
<dbReference type="Proteomes" id="UP000195981">
    <property type="component" value="Unassembled WGS sequence"/>
</dbReference>
<dbReference type="FunFam" id="3.40.50.300:FF:000299">
    <property type="entry name" value="ABC transporter ATP-binding protein/permease"/>
    <property type="match status" value="1"/>
</dbReference>
<keyword evidence="6 13" id="KW-0067">ATP-binding</keyword>
<feature type="transmembrane region" description="Helical" evidence="10">
    <location>
        <begin position="35"/>
        <end position="57"/>
    </location>
</feature>
<dbReference type="PANTHER" id="PTHR24221">
    <property type="entry name" value="ATP-BINDING CASSETTE SUB-FAMILY B"/>
    <property type="match status" value="1"/>
</dbReference>
<evidence type="ECO:0000256" key="7">
    <source>
        <dbReference type="ARBA" id="ARBA00022989"/>
    </source>
</evidence>
<dbReference type="InterPro" id="IPR003439">
    <property type="entry name" value="ABC_transporter-like_ATP-bd"/>
</dbReference>
<proteinExistence type="inferred from homology"/>
<organism evidence="13 14">
    <name type="scientific">Brachybacterium nesterenkovii</name>
    <dbReference type="NCBI Taxonomy" id="47847"/>
    <lineage>
        <taxon>Bacteria</taxon>
        <taxon>Bacillati</taxon>
        <taxon>Actinomycetota</taxon>
        <taxon>Actinomycetes</taxon>
        <taxon>Micrococcales</taxon>
        <taxon>Dermabacteraceae</taxon>
        <taxon>Brachybacterium</taxon>
    </lineage>
</organism>
<evidence type="ECO:0000256" key="9">
    <source>
        <dbReference type="ARBA" id="ARBA00061644"/>
    </source>
</evidence>
<accession>A0A1X6X646</accession>
<dbReference type="InterPro" id="IPR017871">
    <property type="entry name" value="ABC_transporter-like_CS"/>
</dbReference>
<name>A0A1X6X646_9MICO</name>
<feature type="domain" description="ABC transporter" evidence="11">
    <location>
        <begin position="374"/>
        <end position="610"/>
    </location>
</feature>
<dbReference type="InterPro" id="IPR027417">
    <property type="entry name" value="P-loop_NTPase"/>
</dbReference>
<keyword evidence="7 10" id="KW-1133">Transmembrane helix</keyword>
<feature type="transmembrane region" description="Helical" evidence="10">
    <location>
        <begin position="281"/>
        <end position="300"/>
    </location>
</feature>
<evidence type="ECO:0000259" key="12">
    <source>
        <dbReference type="PROSITE" id="PS50929"/>
    </source>
</evidence>